<organism evidence="1 2">
    <name type="scientific">Streptomyces phage Hiyaa</name>
    <dbReference type="NCBI Taxonomy" id="2499072"/>
    <lineage>
        <taxon>Viruses</taxon>
        <taxon>Duplodnaviria</taxon>
        <taxon>Heunggongvirae</taxon>
        <taxon>Uroviricota</taxon>
        <taxon>Caudoviricetes</taxon>
        <taxon>Hiyaavirus</taxon>
        <taxon>Hiyaavirus hiyaa</taxon>
    </lineage>
</organism>
<evidence type="ECO:0000313" key="1">
    <source>
        <dbReference type="EMBL" id="AZS06740.1"/>
    </source>
</evidence>
<proteinExistence type="predicted"/>
<dbReference type="RefSeq" id="YP_009818536.1">
    <property type="nucleotide sequence ID" value="NC_048139.1"/>
</dbReference>
<reference evidence="1 2" key="1">
    <citation type="submission" date="2018-12" db="EMBL/GenBank/DDBJ databases">
        <authorList>
            <person name="Lieu J.K."/>
            <person name="Tian C.Z."/>
            <person name="Hsaio W.J."/>
            <person name="Shaffer C.D."/>
            <person name="Weston-Hafer K.A."/>
            <person name="Russell D.A."/>
            <person name="Pope W.H."/>
            <person name="Jacobs-Sera D."/>
            <person name="Hendrix R.W."/>
            <person name="Hatfull G.F."/>
        </authorList>
    </citation>
    <scope>NUCLEOTIDE SEQUENCE [LARGE SCALE GENOMIC DNA]</scope>
</reference>
<dbReference type="EMBL" id="MK279841">
    <property type="protein sequence ID" value="AZS06740.1"/>
    <property type="molecule type" value="Genomic_DNA"/>
</dbReference>
<protein>
    <submittedName>
        <fullName evidence="1">Uncharacterized protein</fullName>
    </submittedName>
</protein>
<dbReference type="GeneID" id="55009879"/>
<keyword evidence="2" id="KW-1185">Reference proteome</keyword>
<evidence type="ECO:0000313" key="2">
    <source>
        <dbReference type="Proteomes" id="UP000287372"/>
    </source>
</evidence>
<dbReference type="Proteomes" id="UP000287372">
    <property type="component" value="Segment"/>
</dbReference>
<sequence>MAMARIIEQSREMVGAAMMYNPDEGMMQIGNDIASIEEVLLNVATAIQAMTRQVQEGETPMHPAIVDKVKAIHGGIVNLSQEAKELKPAFENLHNVDINRIRNPRPGEQRWDLSANRDYVGR</sequence>
<dbReference type="KEGG" id="vg:55009879"/>
<accession>A0A3S9U900</accession>
<name>A0A3S9U900_9CAUD</name>
<gene>
    <name evidence="1" type="primary">101</name>
    <name evidence="1" type="ORF">SEA_HIYAA_101</name>
</gene>